<comment type="subcellular location">
    <subcellularLocation>
        <location evidence="1">Membrane</location>
        <topology evidence="1">Multi-pass membrane protein</topology>
    </subcellularLocation>
</comment>
<evidence type="ECO:0000256" key="3">
    <source>
        <dbReference type="ARBA" id="ARBA00022989"/>
    </source>
</evidence>
<dbReference type="InterPro" id="IPR008952">
    <property type="entry name" value="Tetraspanin_EC2_sf"/>
</dbReference>
<organism evidence="7 8">
    <name type="scientific">Protopolystoma xenopodis</name>
    <dbReference type="NCBI Taxonomy" id="117903"/>
    <lineage>
        <taxon>Eukaryota</taxon>
        <taxon>Metazoa</taxon>
        <taxon>Spiralia</taxon>
        <taxon>Lophotrochozoa</taxon>
        <taxon>Platyhelminthes</taxon>
        <taxon>Monogenea</taxon>
        <taxon>Polyopisthocotylea</taxon>
        <taxon>Polystomatidea</taxon>
        <taxon>Polystomatidae</taxon>
        <taxon>Protopolystoma</taxon>
    </lineage>
</organism>
<keyword evidence="3 6" id="KW-1133">Transmembrane helix</keyword>
<dbReference type="Proteomes" id="UP000784294">
    <property type="component" value="Unassembled WGS sequence"/>
</dbReference>
<dbReference type="EMBL" id="CAAALY010036405">
    <property type="protein sequence ID" value="VEL18298.1"/>
    <property type="molecule type" value="Genomic_DNA"/>
</dbReference>
<dbReference type="Pfam" id="PF00335">
    <property type="entry name" value="Tetraspanin"/>
    <property type="match status" value="1"/>
</dbReference>
<reference evidence="7" key="1">
    <citation type="submission" date="2018-11" db="EMBL/GenBank/DDBJ databases">
        <authorList>
            <consortium name="Pathogen Informatics"/>
        </authorList>
    </citation>
    <scope>NUCLEOTIDE SEQUENCE</scope>
</reference>
<feature type="transmembrane region" description="Helical" evidence="6">
    <location>
        <begin position="126"/>
        <end position="147"/>
    </location>
</feature>
<protein>
    <recommendedName>
        <fullName evidence="9">Tetraspanin</fullName>
    </recommendedName>
</protein>
<dbReference type="InterPro" id="IPR018499">
    <property type="entry name" value="Tetraspanin/Peripherin"/>
</dbReference>
<proteinExistence type="predicted"/>
<dbReference type="GO" id="GO:0016020">
    <property type="term" value="C:membrane"/>
    <property type="evidence" value="ECO:0007669"/>
    <property type="project" value="UniProtKB-SubCell"/>
</dbReference>
<dbReference type="Gene3D" id="1.10.1450.10">
    <property type="entry name" value="Tetraspanin"/>
    <property type="match status" value="1"/>
</dbReference>
<evidence type="ECO:0000256" key="2">
    <source>
        <dbReference type="ARBA" id="ARBA00022692"/>
    </source>
</evidence>
<evidence type="ECO:0000256" key="4">
    <source>
        <dbReference type="ARBA" id="ARBA00023136"/>
    </source>
</evidence>
<evidence type="ECO:0000256" key="5">
    <source>
        <dbReference type="SAM" id="MobiDB-lite"/>
    </source>
</evidence>
<evidence type="ECO:0000313" key="7">
    <source>
        <dbReference type="EMBL" id="VEL18298.1"/>
    </source>
</evidence>
<keyword evidence="4 6" id="KW-0472">Membrane</keyword>
<evidence type="ECO:0000256" key="6">
    <source>
        <dbReference type="SAM" id="Phobius"/>
    </source>
</evidence>
<sequence>MGSTRAISCWNSIQLGLSCCGANNYTDWLTVKETNSTQHNTNLTVQAPITTTTAIPASLDHRKLPGTCMCRQSEIGLSTNEPNICQSLDASSSPGISSSSPVWVISRGCSKLIKQVVLNHLNSTRIVLLFSFFLTLATFIAALIFTLKTAHLSVVERFTNTITSAATATNNATPASDSNSVGPDVVDEEWISRFHFRDSFNSRRMPSNVCWWPDVRKQLMTVSLPTGNLSSRRHIHKRCFHLHRSHSAVDMSEDDQPIANTSRDRQQLCWQNSDDSATAMASRFSRQASMEKGARRMRSLSGGCTRGELTNADVHWLLREKGLGSSRGPTGQIAYDRPSDKGD</sequence>
<keyword evidence="8" id="KW-1185">Reference proteome</keyword>
<dbReference type="AlphaFoldDB" id="A0A3S5CG33"/>
<evidence type="ECO:0008006" key="9">
    <source>
        <dbReference type="Google" id="ProtNLM"/>
    </source>
</evidence>
<dbReference type="PROSITE" id="PS51257">
    <property type="entry name" value="PROKAR_LIPOPROTEIN"/>
    <property type="match status" value="1"/>
</dbReference>
<evidence type="ECO:0000256" key="1">
    <source>
        <dbReference type="ARBA" id="ARBA00004141"/>
    </source>
</evidence>
<comment type="caution">
    <text evidence="7">The sequence shown here is derived from an EMBL/GenBank/DDBJ whole genome shotgun (WGS) entry which is preliminary data.</text>
</comment>
<evidence type="ECO:0000313" key="8">
    <source>
        <dbReference type="Proteomes" id="UP000784294"/>
    </source>
</evidence>
<gene>
    <name evidence="7" type="ORF">PXEA_LOCUS11738</name>
</gene>
<feature type="region of interest" description="Disordered" evidence="5">
    <location>
        <begin position="320"/>
        <end position="343"/>
    </location>
</feature>
<dbReference type="SUPFAM" id="SSF48652">
    <property type="entry name" value="Tetraspanin"/>
    <property type="match status" value="1"/>
</dbReference>
<name>A0A3S5CG33_9PLAT</name>
<keyword evidence="2 6" id="KW-0812">Transmembrane</keyword>
<accession>A0A3S5CG33</accession>